<dbReference type="GO" id="GO:0015807">
    <property type="term" value="P:L-amino acid transport"/>
    <property type="evidence" value="ECO:0007669"/>
    <property type="project" value="TreeGrafter"/>
</dbReference>
<reference evidence="7 9" key="1">
    <citation type="submission" date="2016-02" db="EMBL/GenBank/DDBJ databases">
        <title>Draft genome sequence for Clostridium paradoxum JW-YL-7.</title>
        <authorList>
            <person name="Utturkar S.M."/>
            <person name="Lancaster A."/>
            <person name="Poole F.L."/>
            <person name="Adams M.W."/>
            <person name="Brown S.D."/>
        </authorList>
    </citation>
    <scope>NUCLEOTIDE SEQUENCE [LARGE SCALE GENOMIC DNA]</scope>
    <source>
        <strain evidence="7 9">JW-YL-7</strain>
    </source>
</reference>
<evidence type="ECO:0000256" key="4">
    <source>
        <dbReference type="ARBA" id="ARBA00022840"/>
    </source>
</evidence>
<gene>
    <name evidence="7" type="ORF">JWYL7_0214</name>
    <name evidence="8" type="ORF">SAMN05661008_01128</name>
</gene>
<dbReference type="Gene3D" id="3.40.50.300">
    <property type="entry name" value="P-loop containing nucleotide triphosphate hydrolases"/>
    <property type="match status" value="1"/>
</dbReference>
<dbReference type="GO" id="GO:0005524">
    <property type="term" value="F:ATP binding"/>
    <property type="evidence" value="ECO:0007669"/>
    <property type="project" value="UniProtKB-KW"/>
</dbReference>
<evidence type="ECO:0000313" key="9">
    <source>
        <dbReference type="Proteomes" id="UP000092605"/>
    </source>
</evidence>
<keyword evidence="7" id="KW-0378">Hydrolase</keyword>
<evidence type="ECO:0000256" key="1">
    <source>
        <dbReference type="ARBA" id="ARBA00005417"/>
    </source>
</evidence>
<comment type="similarity">
    <text evidence="1">Belongs to the ABC transporter superfamily.</text>
</comment>
<keyword evidence="3" id="KW-0547">Nucleotide-binding</keyword>
<dbReference type="InterPro" id="IPR030660">
    <property type="entry name" value="ABC_branched_ATPase_LivF/BraG"/>
</dbReference>
<dbReference type="InterPro" id="IPR027417">
    <property type="entry name" value="P-loop_NTPase"/>
</dbReference>
<dbReference type="SUPFAM" id="SSF52540">
    <property type="entry name" value="P-loop containing nucleoside triphosphate hydrolases"/>
    <property type="match status" value="1"/>
</dbReference>
<dbReference type="InterPro" id="IPR003593">
    <property type="entry name" value="AAA+_ATPase"/>
</dbReference>
<keyword evidence="5" id="KW-0029">Amino-acid transport</keyword>
<evidence type="ECO:0000256" key="2">
    <source>
        <dbReference type="ARBA" id="ARBA00022448"/>
    </source>
</evidence>
<evidence type="ECO:0000256" key="3">
    <source>
        <dbReference type="ARBA" id="ARBA00022741"/>
    </source>
</evidence>
<protein>
    <submittedName>
        <fullName evidence="8">Amino acid/amide ABC transporter ATP-binding protein 2, HAAT family (TC 3.A.1.4.-)</fullName>
    </submittedName>
    <submittedName>
        <fullName evidence="7">Phosphonate-transporting ATPase</fullName>
        <ecNumber evidence="7">3.6.3.28</ecNumber>
    </submittedName>
</protein>
<evidence type="ECO:0000259" key="6">
    <source>
        <dbReference type="PROSITE" id="PS50893"/>
    </source>
</evidence>
<reference evidence="8 10" key="2">
    <citation type="submission" date="2016-11" db="EMBL/GenBank/DDBJ databases">
        <authorList>
            <person name="Varghese N."/>
            <person name="Submissions S."/>
        </authorList>
    </citation>
    <scope>NUCLEOTIDE SEQUENCE [LARGE SCALE GENOMIC DNA]</scope>
    <source>
        <strain evidence="8 10">DSM 7308</strain>
    </source>
</reference>
<keyword evidence="4 8" id="KW-0067">ATP-binding</keyword>
<dbReference type="Proteomes" id="UP000323392">
    <property type="component" value="Unassembled WGS sequence"/>
</dbReference>
<accession>A0A150FNC7</accession>
<evidence type="ECO:0000256" key="5">
    <source>
        <dbReference type="ARBA" id="ARBA00022970"/>
    </source>
</evidence>
<dbReference type="Proteomes" id="UP000092605">
    <property type="component" value="Unassembled WGS sequence"/>
</dbReference>
<dbReference type="RefSeq" id="WP_066067779.1">
    <property type="nucleotide sequence ID" value="NZ_FRBG01000007.1"/>
</dbReference>
<dbReference type="InterPro" id="IPR003439">
    <property type="entry name" value="ABC_transporter-like_ATP-bd"/>
</dbReference>
<dbReference type="EMBL" id="LSFY01000001">
    <property type="protein sequence ID" value="KXZ39139.1"/>
    <property type="molecule type" value="Genomic_DNA"/>
</dbReference>
<evidence type="ECO:0000313" key="8">
    <source>
        <dbReference type="EMBL" id="SHK91626.1"/>
    </source>
</evidence>
<dbReference type="PANTHER" id="PTHR43820">
    <property type="entry name" value="HIGH-AFFINITY BRANCHED-CHAIN AMINO ACID TRANSPORT ATP-BINDING PROTEIN LIVF"/>
    <property type="match status" value="1"/>
</dbReference>
<dbReference type="Pfam" id="PF00005">
    <property type="entry name" value="ABC_tran"/>
    <property type="match status" value="1"/>
</dbReference>
<name>A0A150FNC7_CLOPD</name>
<dbReference type="GO" id="GO:0015658">
    <property type="term" value="F:branched-chain amino acid transmembrane transporter activity"/>
    <property type="evidence" value="ECO:0007669"/>
    <property type="project" value="InterPro"/>
</dbReference>
<comment type="caution">
    <text evidence="7">The sequence shown here is derived from an EMBL/GenBank/DDBJ whole genome shotgun (WGS) entry which is preliminary data.</text>
</comment>
<dbReference type="PROSITE" id="PS00211">
    <property type="entry name" value="ABC_TRANSPORTER_1"/>
    <property type="match status" value="1"/>
</dbReference>
<evidence type="ECO:0000313" key="7">
    <source>
        <dbReference type="EMBL" id="KXZ39139.1"/>
    </source>
</evidence>
<proteinExistence type="inferred from homology"/>
<dbReference type="EMBL" id="FRBG01000007">
    <property type="protein sequence ID" value="SHK91626.1"/>
    <property type="molecule type" value="Genomic_DNA"/>
</dbReference>
<dbReference type="OrthoDB" id="9776369at2"/>
<dbReference type="PROSITE" id="PS50893">
    <property type="entry name" value="ABC_TRANSPORTER_2"/>
    <property type="match status" value="1"/>
</dbReference>
<dbReference type="InterPro" id="IPR017871">
    <property type="entry name" value="ABC_transporter-like_CS"/>
</dbReference>
<dbReference type="PIRSF" id="PIRSF039137">
    <property type="entry name" value="ABC_branched_ATPase"/>
    <property type="match status" value="1"/>
</dbReference>
<evidence type="ECO:0000313" key="10">
    <source>
        <dbReference type="Proteomes" id="UP000323392"/>
    </source>
</evidence>
<dbReference type="GO" id="GO:0016887">
    <property type="term" value="F:ATP hydrolysis activity"/>
    <property type="evidence" value="ECO:0007669"/>
    <property type="project" value="InterPro"/>
</dbReference>
<dbReference type="AlphaFoldDB" id="A0A150FNC7"/>
<dbReference type="STRING" id="1121328.JWYL7_0214"/>
<dbReference type="CDD" id="cd03224">
    <property type="entry name" value="ABC_TM1139_LivF_branched"/>
    <property type="match status" value="1"/>
</dbReference>
<organism evidence="7 9">
    <name type="scientific">Alkalithermobacter thermoalcaliphilus JW-YL-7 = DSM 7308</name>
    <dbReference type="NCBI Taxonomy" id="1121328"/>
    <lineage>
        <taxon>Bacteria</taxon>
        <taxon>Bacillati</taxon>
        <taxon>Bacillota</taxon>
        <taxon>Clostridia</taxon>
        <taxon>Peptostreptococcales</taxon>
        <taxon>Tepidibacteraceae</taxon>
        <taxon>Alkalithermobacter</taxon>
    </lineage>
</organism>
<dbReference type="PANTHER" id="PTHR43820:SF4">
    <property type="entry name" value="HIGH-AFFINITY BRANCHED-CHAIN AMINO ACID TRANSPORT ATP-BINDING PROTEIN LIVF"/>
    <property type="match status" value="1"/>
</dbReference>
<keyword evidence="10" id="KW-1185">Reference proteome</keyword>
<dbReference type="PATRIC" id="fig|1121328.3.peg.213"/>
<dbReference type="EC" id="3.6.3.28" evidence="7"/>
<dbReference type="SMART" id="SM00382">
    <property type="entry name" value="AAA"/>
    <property type="match status" value="1"/>
</dbReference>
<keyword evidence="2" id="KW-0813">Transport</keyword>
<dbReference type="InterPro" id="IPR052156">
    <property type="entry name" value="BCAA_Transport_ATP-bd_LivF"/>
</dbReference>
<feature type="domain" description="ABC transporter" evidence="6">
    <location>
        <begin position="2"/>
        <end position="233"/>
    </location>
</feature>
<sequence>MLKVENLNVYYGGIHALKGVDIEVNQGEIVSIIGSNGAGKSTLLNSISGIVKPKEGIITYKGKEISKLPHKIVKQGICQVPEGRHIFANLTVKENLLMGAYIRNDKDKIQKDLENVYNLFPRLKERTSQMAGTLSGGEQQMLAIGRGLMSDPELILLDEPSLGLAPLIIKTIFEIIQQIKNMNKTILLVEQNAYQALAISDKAYVLEQGRIVTKGYAKDLINDASIQEAYLGKKK</sequence>